<gene>
    <name evidence="2" type="ORF">SEMRO_277_G106430.1</name>
</gene>
<keyword evidence="3" id="KW-1185">Reference proteome</keyword>
<dbReference type="GO" id="GO:0006887">
    <property type="term" value="P:exocytosis"/>
    <property type="evidence" value="ECO:0007669"/>
    <property type="project" value="TreeGrafter"/>
</dbReference>
<dbReference type="GO" id="GO:0006893">
    <property type="term" value="P:Golgi to plasma membrane transport"/>
    <property type="evidence" value="ECO:0007669"/>
    <property type="project" value="TreeGrafter"/>
</dbReference>
<proteinExistence type="predicted"/>
<dbReference type="PANTHER" id="PTHR12100:SF0">
    <property type="entry name" value="EXOCYST COMPLEX COMPONENT 5"/>
    <property type="match status" value="1"/>
</dbReference>
<organism evidence="2 3">
    <name type="scientific">Seminavis robusta</name>
    <dbReference type="NCBI Taxonomy" id="568900"/>
    <lineage>
        <taxon>Eukaryota</taxon>
        <taxon>Sar</taxon>
        <taxon>Stramenopiles</taxon>
        <taxon>Ochrophyta</taxon>
        <taxon>Bacillariophyta</taxon>
        <taxon>Bacillariophyceae</taxon>
        <taxon>Bacillariophycidae</taxon>
        <taxon>Naviculales</taxon>
        <taxon>Naviculaceae</taxon>
        <taxon>Seminavis</taxon>
    </lineage>
</organism>
<dbReference type="InterPro" id="IPR048627">
    <property type="entry name" value="Sec10_HB"/>
</dbReference>
<dbReference type="GO" id="GO:0000145">
    <property type="term" value="C:exocyst"/>
    <property type="evidence" value="ECO:0007669"/>
    <property type="project" value="TreeGrafter"/>
</dbReference>
<dbReference type="OrthoDB" id="125856at2759"/>
<dbReference type="Pfam" id="PF07393">
    <property type="entry name" value="Sec10_HB"/>
    <property type="match status" value="1"/>
</dbReference>
<dbReference type="InterPro" id="IPR009976">
    <property type="entry name" value="Sec10-like"/>
</dbReference>
<name>A0A9N8HBI1_9STRA</name>
<evidence type="ECO:0000259" key="1">
    <source>
        <dbReference type="Pfam" id="PF07393"/>
    </source>
</evidence>
<feature type="domain" description="Exocyst complex component Sec10-like alpha-helical bundle" evidence="1">
    <location>
        <begin position="438"/>
        <end position="578"/>
    </location>
</feature>
<dbReference type="PANTHER" id="PTHR12100">
    <property type="entry name" value="SEC10"/>
    <property type="match status" value="1"/>
</dbReference>
<sequence length="619" mass="68143">MVITAIPELLKRQANEESPRTPQRRRGFVWCYKIDSRLCSSVSDVCSAEFELIAHVFGSDQTRADPLEGNEPMPLVVARALLQRVISDPINGLQARINDILASIDQRGDFDAGSKKLDTFVVIHEKASGLFSLLKDSAQKMILKETAKKSVDSDLKNKGLDSTSRQSQAIARNAVDLDKSGCTLLIPPAPRRRDSTLAEKGILEEYRAPVVPLDKQQLLKSGLNALLSGPLKQSVLLQPLVHATESLARARLMFSSGKKKGGETTARVVCSIYSQMCSFYGEGFLYPIMEVLRDTRKTNPPAQPPQLPFNQDMPAHDLGVEQHFWVCLERLHSAAKAFDREMWAEGRADTGRVWEILERCDDQDSMSKARACRFEFYSELERRGEAAIMKALDSISAHIHWILVSGGEGMLATGANRLMANITGSSAGPYAVPQGANMDSSLSPAVESLVYCLRVQFVHVQSAMTSHSVAGFWTALSMRLYDILVARLLKHYQVSQQGAAILRGDVDALRGASMLSSGSPHDHWDMLQELITLYMIPPDSVKGMLVGPEGDMSLGKGLFGRAGRDQCLVFLSRRVDYKFKQGASLKRSGWAEGLLNDLGLSDPTDHGINIGLFAAERKP</sequence>
<evidence type="ECO:0000313" key="3">
    <source>
        <dbReference type="Proteomes" id="UP001153069"/>
    </source>
</evidence>
<evidence type="ECO:0000313" key="2">
    <source>
        <dbReference type="EMBL" id="CAB9506757.1"/>
    </source>
</evidence>
<dbReference type="EMBL" id="CAICTM010000276">
    <property type="protein sequence ID" value="CAB9506757.1"/>
    <property type="molecule type" value="Genomic_DNA"/>
</dbReference>
<protein>
    <recommendedName>
        <fullName evidence="1">Exocyst complex component Sec10-like alpha-helical bundle domain-containing protein</fullName>
    </recommendedName>
</protein>
<dbReference type="AlphaFoldDB" id="A0A9N8HBI1"/>
<reference evidence="2" key="1">
    <citation type="submission" date="2020-06" db="EMBL/GenBank/DDBJ databases">
        <authorList>
            <consortium name="Plant Systems Biology data submission"/>
        </authorList>
    </citation>
    <scope>NUCLEOTIDE SEQUENCE</scope>
    <source>
        <strain evidence="2">D6</strain>
    </source>
</reference>
<dbReference type="Proteomes" id="UP001153069">
    <property type="component" value="Unassembled WGS sequence"/>
</dbReference>
<accession>A0A9N8HBI1</accession>
<comment type="caution">
    <text evidence="2">The sequence shown here is derived from an EMBL/GenBank/DDBJ whole genome shotgun (WGS) entry which is preliminary data.</text>
</comment>